<dbReference type="Pfam" id="PF25594">
    <property type="entry name" value="GldB_lipo"/>
    <property type="match status" value="1"/>
</dbReference>
<dbReference type="InterPro" id="IPR019853">
    <property type="entry name" value="GldB-like"/>
</dbReference>
<comment type="caution">
    <text evidence="1">The sequence shown here is derived from an EMBL/GenBank/DDBJ whole genome shotgun (WGS) entry which is preliminary data.</text>
</comment>
<evidence type="ECO:0000313" key="2">
    <source>
        <dbReference type="Proteomes" id="UP000823636"/>
    </source>
</evidence>
<reference evidence="1" key="2">
    <citation type="journal article" date="2021" name="PeerJ">
        <title>Extensive microbial diversity within the chicken gut microbiome revealed by metagenomics and culture.</title>
        <authorList>
            <person name="Gilroy R."/>
            <person name="Ravi A."/>
            <person name="Getino M."/>
            <person name="Pursley I."/>
            <person name="Horton D.L."/>
            <person name="Alikhan N.F."/>
            <person name="Baker D."/>
            <person name="Gharbi K."/>
            <person name="Hall N."/>
            <person name="Watson M."/>
            <person name="Adriaenssens E.M."/>
            <person name="Foster-Nyarko E."/>
            <person name="Jarju S."/>
            <person name="Secka A."/>
            <person name="Antonio M."/>
            <person name="Oren A."/>
            <person name="Chaudhuri R.R."/>
            <person name="La Ragione R."/>
            <person name="Hildebrand F."/>
            <person name="Pallen M.J."/>
        </authorList>
    </citation>
    <scope>NUCLEOTIDE SEQUENCE</scope>
    <source>
        <strain evidence="1">G3-4614</strain>
    </source>
</reference>
<reference evidence="1" key="1">
    <citation type="submission" date="2020-10" db="EMBL/GenBank/DDBJ databases">
        <authorList>
            <person name="Gilroy R."/>
        </authorList>
    </citation>
    <scope>NUCLEOTIDE SEQUENCE</scope>
    <source>
        <strain evidence="1">G3-4614</strain>
    </source>
</reference>
<dbReference type="AlphaFoldDB" id="A0A9D9H7B8"/>
<dbReference type="EMBL" id="JADIMW010000088">
    <property type="protein sequence ID" value="MBO8438996.1"/>
    <property type="molecule type" value="Genomic_DNA"/>
</dbReference>
<evidence type="ECO:0008006" key="3">
    <source>
        <dbReference type="Google" id="ProtNLM"/>
    </source>
</evidence>
<evidence type="ECO:0000313" key="1">
    <source>
        <dbReference type="EMBL" id="MBO8438996.1"/>
    </source>
</evidence>
<protein>
    <recommendedName>
        <fullName evidence="3">DUF2268 domain-containing protein</fullName>
    </recommendedName>
</protein>
<sequence>MDRFIYIFITIIYMTIPACSCQDDSGHAVTLKRFDRELLKAMSDDTGILPNNYIPILKIYATGIIKCSLPGDSTDKMVSDLKSVYASAKGFGQLYGDTENIFYDTSDIEKELSCGAKRYLSIFPGSYFPEIYTHVSGFSQSIITADSIMSIALDNYLGKEYKGYKGVFFDYQLKNRERSRIVPDIFTVCLYEAFPYNVKKRQVIDGMIYEGCIIYAISRILPNRSISEIMNYSDELMEWCEENERNIWAYMVKSEHLYSSDPLIYSKYMNDAPYTSFFGKGSPDRLGIWLGYKIIESYIKSSNSDSILTELLSGKYETAEILTNSKYGN</sequence>
<name>A0A9D9H7B8_9BACT</name>
<organism evidence="1 2">
    <name type="scientific">Candidatus Caccoplasma merdipullorum</name>
    <dbReference type="NCBI Taxonomy" id="2840718"/>
    <lineage>
        <taxon>Bacteria</taxon>
        <taxon>Pseudomonadati</taxon>
        <taxon>Bacteroidota</taxon>
        <taxon>Bacteroidia</taxon>
        <taxon>Bacteroidales</taxon>
        <taxon>Bacteroidaceae</taxon>
        <taxon>Bacteroidaceae incertae sedis</taxon>
        <taxon>Candidatus Caccoplasma</taxon>
    </lineage>
</organism>
<dbReference type="Proteomes" id="UP000823636">
    <property type="component" value="Unassembled WGS sequence"/>
</dbReference>
<proteinExistence type="predicted"/>
<gene>
    <name evidence="1" type="ORF">IAC54_08920</name>
</gene>
<accession>A0A9D9H7B8</accession>